<dbReference type="VEuPathDB" id="FungiDB:BD410DRAFT_228160"/>
<dbReference type="GO" id="GO:0008270">
    <property type="term" value="F:zinc ion binding"/>
    <property type="evidence" value="ECO:0007669"/>
    <property type="project" value="TreeGrafter"/>
</dbReference>
<dbReference type="OrthoDB" id="10248838at2759"/>
<comment type="similarity">
    <text evidence="1">Belongs to the UPF0587 family.</text>
</comment>
<dbReference type="Pfam" id="PF05907">
    <property type="entry name" value="CXXC_Zn-b_euk"/>
    <property type="match status" value="1"/>
</dbReference>
<evidence type="ECO:0000313" key="5">
    <source>
        <dbReference type="Proteomes" id="UP000294933"/>
    </source>
</evidence>
<dbReference type="SUPFAM" id="SSF141678">
    <property type="entry name" value="MAL13P1.257-like"/>
    <property type="match status" value="1"/>
</dbReference>
<evidence type="ECO:0000256" key="3">
    <source>
        <dbReference type="ARBA" id="ARBA00022833"/>
    </source>
</evidence>
<keyword evidence="3" id="KW-0862">Zinc</keyword>
<keyword evidence="5" id="KW-1185">Reference proteome</keyword>
<gene>
    <name evidence="4" type="ORF">BD410DRAFT_228160</name>
</gene>
<reference evidence="4 5" key="1">
    <citation type="submission" date="2018-06" db="EMBL/GenBank/DDBJ databases">
        <title>A transcriptomic atlas of mushroom development highlights an independent origin of complex multicellularity.</title>
        <authorList>
            <consortium name="DOE Joint Genome Institute"/>
            <person name="Krizsan K."/>
            <person name="Almasi E."/>
            <person name="Merenyi Z."/>
            <person name="Sahu N."/>
            <person name="Viragh M."/>
            <person name="Koszo T."/>
            <person name="Mondo S."/>
            <person name="Kiss B."/>
            <person name="Balint B."/>
            <person name="Kues U."/>
            <person name="Barry K."/>
            <person name="Hegedus J.C."/>
            <person name="Henrissat B."/>
            <person name="Johnson J."/>
            <person name="Lipzen A."/>
            <person name="Ohm R."/>
            <person name="Nagy I."/>
            <person name="Pangilinan J."/>
            <person name="Yan J."/>
            <person name="Xiong Y."/>
            <person name="Grigoriev I.V."/>
            <person name="Hibbett D.S."/>
            <person name="Nagy L.G."/>
        </authorList>
    </citation>
    <scope>NUCLEOTIDE SEQUENCE [LARGE SCALE GENOMIC DNA]</scope>
    <source>
        <strain evidence="4 5">SZMC22713</strain>
    </source>
</reference>
<organism evidence="4 5">
    <name type="scientific">Rickenella mellea</name>
    <dbReference type="NCBI Taxonomy" id="50990"/>
    <lineage>
        <taxon>Eukaryota</taxon>
        <taxon>Fungi</taxon>
        <taxon>Dikarya</taxon>
        <taxon>Basidiomycota</taxon>
        <taxon>Agaricomycotina</taxon>
        <taxon>Agaricomycetes</taxon>
        <taxon>Hymenochaetales</taxon>
        <taxon>Rickenellaceae</taxon>
        <taxon>Rickenella</taxon>
    </lineage>
</organism>
<evidence type="ECO:0000313" key="4">
    <source>
        <dbReference type="EMBL" id="TDL28510.1"/>
    </source>
</evidence>
<dbReference type="PANTHER" id="PTHR12857:SF0">
    <property type="entry name" value="CXXC MOTIF CONTAINING ZINC BINDING PROTEIN"/>
    <property type="match status" value="1"/>
</dbReference>
<name>A0A4Y7QNP5_9AGAM</name>
<dbReference type="Proteomes" id="UP000294933">
    <property type="component" value="Unassembled WGS sequence"/>
</dbReference>
<dbReference type="EMBL" id="ML170157">
    <property type="protein sequence ID" value="TDL28510.1"/>
    <property type="molecule type" value="Genomic_DNA"/>
</dbReference>
<dbReference type="InterPro" id="IPR008584">
    <property type="entry name" value="CXXC_Zn-binding_euk"/>
</dbReference>
<dbReference type="PANTHER" id="PTHR12857">
    <property type="entry name" value="CXXC MOTIF CONTAINING ZINC BINDING PROTEIN"/>
    <property type="match status" value="1"/>
</dbReference>
<accession>A0A4Y7QNP5</accession>
<evidence type="ECO:0000256" key="1">
    <source>
        <dbReference type="ARBA" id="ARBA00007818"/>
    </source>
</evidence>
<protein>
    <submittedName>
        <fullName evidence="4">DUF866-domain-containing protein</fullName>
    </submittedName>
</protein>
<keyword evidence="2" id="KW-0479">Metal-binding</keyword>
<proteinExistence type="inferred from homology"/>
<dbReference type="AlphaFoldDB" id="A0A4Y7QNP5"/>
<sequence>MVKLQLSIKAELENVTDLVPSSDDFEYFFQVKCNSCHEIHPKTVSMNRLNEREMTTGKGASANFVWRCGTCKRESSAKFEPVPPKPYSADENGQFSPLIVLDCRGLEFVDFDPKGTWKCVGLESGTIFPEVDLTDGEWTDYDEKASTPVGVMAIESEWNRAA</sequence>
<evidence type="ECO:0000256" key="2">
    <source>
        <dbReference type="ARBA" id="ARBA00022723"/>
    </source>
</evidence>